<accession>U1WV02</accession>
<keyword evidence="2" id="KW-1185">Reference proteome</keyword>
<dbReference type="EMBL" id="AWSJ01000335">
    <property type="protein sequence ID" value="ERI06068.1"/>
    <property type="molecule type" value="Genomic_DNA"/>
</dbReference>
<dbReference type="HOGENOM" id="CLU_199501_0_0_9"/>
<evidence type="ECO:0000313" key="1">
    <source>
        <dbReference type="EMBL" id="ERI06068.1"/>
    </source>
</evidence>
<dbReference type="Proteomes" id="UP000016511">
    <property type="component" value="Unassembled WGS sequence"/>
</dbReference>
<dbReference type="STRING" id="649747.HMPREF0083_05412"/>
<reference evidence="1 2" key="1">
    <citation type="submission" date="2013-08" db="EMBL/GenBank/DDBJ databases">
        <authorList>
            <person name="Weinstock G."/>
            <person name="Sodergren E."/>
            <person name="Wylie T."/>
            <person name="Fulton L."/>
            <person name="Fulton R."/>
            <person name="Fronick C."/>
            <person name="O'Laughlin M."/>
            <person name="Godfrey J."/>
            <person name="Miner T."/>
            <person name="Herter B."/>
            <person name="Appelbaum E."/>
            <person name="Cordes M."/>
            <person name="Lek S."/>
            <person name="Wollam A."/>
            <person name="Pepin K.H."/>
            <person name="Palsikar V.B."/>
            <person name="Mitreva M."/>
            <person name="Wilson R.K."/>
        </authorList>
    </citation>
    <scope>NUCLEOTIDE SEQUENCE [LARGE SCALE GENOMIC DNA]</scope>
    <source>
        <strain evidence="1 2">ATCC 12856</strain>
    </source>
</reference>
<name>U1WV02_ANEAE</name>
<feature type="non-terminal residue" evidence="1">
    <location>
        <position position="1"/>
    </location>
</feature>
<dbReference type="AlphaFoldDB" id="U1WV02"/>
<protein>
    <submittedName>
        <fullName evidence="1">Uncharacterized protein</fullName>
    </submittedName>
</protein>
<evidence type="ECO:0000313" key="2">
    <source>
        <dbReference type="Proteomes" id="UP000016511"/>
    </source>
</evidence>
<organism evidence="1 2">
    <name type="scientific">Aneurinibacillus aneurinilyticus ATCC 12856</name>
    <dbReference type="NCBI Taxonomy" id="649747"/>
    <lineage>
        <taxon>Bacteria</taxon>
        <taxon>Bacillati</taxon>
        <taxon>Bacillota</taxon>
        <taxon>Bacilli</taxon>
        <taxon>Bacillales</taxon>
        <taxon>Paenibacillaceae</taxon>
        <taxon>Aneurinibacillus group</taxon>
        <taxon>Aneurinibacillus</taxon>
    </lineage>
</organism>
<gene>
    <name evidence="1" type="ORF">HMPREF0083_05412</name>
</gene>
<sequence>VGSRRFGKKKRLDTSCALAGERSACLFPPTPLPSFLTSHQKNVSIYQIRCIYE</sequence>
<proteinExistence type="predicted"/>
<comment type="caution">
    <text evidence="1">The sequence shown here is derived from an EMBL/GenBank/DDBJ whole genome shotgun (WGS) entry which is preliminary data.</text>
</comment>